<dbReference type="OMA" id="WVATPRT"/>
<dbReference type="PROSITE" id="PS51186">
    <property type="entry name" value="GNAT"/>
    <property type="match status" value="2"/>
</dbReference>
<name>H3GVR9_PHYRM</name>
<dbReference type="STRING" id="164328.H3GVR9"/>
<dbReference type="AlphaFoldDB" id="H3GVR9"/>
<evidence type="ECO:0000259" key="2">
    <source>
        <dbReference type="PROSITE" id="PS51186"/>
    </source>
</evidence>
<dbReference type="InterPro" id="IPR000182">
    <property type="entry name" value="GNAT_dom"/>
</dbReference>
<keyword evidence="1" id="KW-0808">Transferase</keyword>
<dbReference type="PANTHER" id="PTHR13947">
    <property type="entry name" value="GNAT FAMILY N-ACETYLTRANSFERASE"/>
    <property type="match status" value="1"/>
</dbReference>
<dbReference type="CDD" id="cd04301">
    <property type="entry name" value="NAT_SF"/>
    <property type="match status" value="2"/>
</dbReference>
<dbReference type="InterPro" id="IPR050769">
    <property type="entry name" value="NAT_camello-type"/>
</dbReference>
<dbReference type="VEuPathDB" id="FungiDB:KRP22_3794"/>
<dbReference type="Proteomes" id="UP000005238">
    <property type="component" value="Unassembled WGS sequence"/>
</dbReference>
<reference evidence="3" key="2">
    <citation type="submission" date="2015-06" db="UniProtKB">
        <authorList>
            <consortium name="EnsemblProtists"/>
        </authorList>
    </citation>
    <scope>IDENTIFICATION</scope>
    <source>
        <strain evidence="3">Pr102</strain>
    </source>
</reference>
<dbReference type="GO" id="GO:0008080">
    <property type="term" value="F:N-acetyltransferase activity"/>
    <property type="evidence" value="ECO:0000318"/>
    <property type="project" value="GO_Central"/>
</dbReference>
<dbReference type="eggNOG" id="KOG3139">
    <property type="taxonomic scope" value="Eukaryota"/>
</dbReference>
<dbReference type="VEuPathDB" id="FungiDB:KRP23_12791"/>
<organism evidence="3 4">
    <name type="scientific">Phytophthora ramorum</name>
    <name type="common">Sudden oak death agent</name>
    <dbReference type="NCBI Taxonomy" id="164328"/>
    <lineage>
        <taxon>Eukaryota</taxon>
        <taxon>Sar</taxon>
        <taxon>Stramenopiles</taxon>
        <taxon>Oomycota</taxon>
        <taxon>Peronosporomycetes</taxon>
        <taxon>Peronosporales</taxon>
        <taxon>Peronosporaceae</taxon>
        <taxon>Phytophthora</taxon>
    </lineage>
</organism>
<accession>H3GVR9</accession>
<evidence type="ECO:0000313" key="4">
    <source>
        <dbReference type="Proteomes" id="UP000005238"/>
    </source>
</evidence>
<dbReference type="PANTHER" id="PTHR13947:SF37">
    <property type="entry name" value="LD18367P"/>
    <property type="match status" value="1"/>
</dbReference>
<sequence length="369" mass="40983">MDLSGSDKAEQTHVSVDIVVRQFRAEDLPQVVEIFKAGVRSYDAFRALSEHTDVYLQESLDGDLSDIHGTYIAPGGNFWVATSATDPSEVAGIVGLEPKDNKEGELRRMSVKDSYRRCGVGRKLIAALEQWARENGIRKVWLTTGGPMDKARQFYPSVGYEQTAVTVVSEDPYFEVYTFEKRLTVSRAEATCSPADIVVRQFRAEDSEQVVTLFKDGMMHYPAHKVNAEVLEQHMNEAVTTGDLSSIEATYITPGGNFWVATPRTKPADVVGMVALEVQDGNVGELRRMSVKENYRRHGVGRILVVALEEWAQEHGFRKVWLGTGAVMDTARAFYTSMDYGQTKTVVISEDPLVEGVLFEKDLSNAAIA</sequence>
<reference evidence="4" key="1">
    <citation type="journal article" date="2006" name="Science">
        <title>Phytophthora genome sequences uncover evolutionary origins and mechanisms of pathogenesis.</title>
        <authorList>
            <person name="Tyler B.M."/>
            <person name="Tripathy S."/>
            <person name="Zhang X."/>
            <person name="Dehal P."/>
            <person name="Jiang R.H."/>
            <person name="Aerts A."/>
            <person name="Arredondo F.D."/>
            <person name="Baxter L."/>
            <person name="Bensasson D."/>
            <person name="Beynon J.L."/>
            <person name="Chapman J."/>
            <person name="Damasceno C.M."/>
            <person name="Dorrance A.E."/>
            <person name="Dou D."/>
            <person name="Dickerman A.W."/>
            <person name="Dubchak I.L."/>
            <person name="Garbelotto M."/>
            <person name="Gijzen M."/>
            <person name="Gordon S.G."/>
            <person name="Govers F."/>
            <person name="Grunwald N.J."/>
            <person name="Huang W."/>
            <person name="Ivors K.L."/>
            <person name="Jones R.W."/>
            <person name="Kamoun S."/>
            <person name="Krampis K."/>
            <person name="Lamour K.H."/>
            <person name="Lee M.K."/>
            <person name="McDonald W.H."/>
            <person name="Medina M."/>
            <person name="Meijer H.J."/>
            <person name="Nordberg E.K."/>
            <person name="Maclean D.J."/>
            <person name="Ospina-Giraldo M.D."/>
            <person name="Morris P.F."/>
            <person name="Phuntumart V."/>
            <person name="Putnam N.H."/>
            <person name="Rash S."/>
            <person name="Rose J.K."/>
            <person name="Sakihama Y."/>
            <person name="Salamov A.A."/>
            <person name="Savidor A."/>
            <person name="Scheuring C.F."/>
            <person name="Smith B.M."/>
            <person name="Sobral B.W."/>
            <person name="Terry A."/>
            <person name="Torto-Alalibo T.A."/>
            <person name="Win J."/>
            <person name="Xu Z."/>
            <person name="Zhang H."/>
            <person name="Grigoriev I.V."/>
            <person name="Rokhsar D.S."/>
            <person name="Boore J.L."/>
        </authorList>
    </citation>
    <scope>NUCLEOTIDE SEQUENCE [LARGE SCALE GENOMIC DNA]</scope>
    <source>
        <strain evidence="4">Pr102</strain>
    </source>
</reference>
<feature type="domain" description="N-acetyltransferase" evidence="2">
    <location>
        <begin position="18"/>
        <end position="184"/>
    </location>
</feature>
<dbReference type="Gene3D" id="3.40.630.30">
    <property type="match status" value="2"/>
</dbReference>
<feature type="domain" description="N-acetyltransferase" evidence="2">
    <location>
        <begin position="197"/>
        <end position="364"/>
    </location>
</feature>
<dbReference type="Pfam" id="PF00583">
    <property type="entry name" value="Acetyltransf_1"/>
    <property type="match status" value="2"/>
</dbReference>
<dbReference type="HOGENOM" id="CLU_812545_0_0_1"/>
<dbReference type="EnsemblProtists" id="Phyra81490">
    <property type="protein sequence ID" value="Phyra81490"/>
    <property type="gene ID" value="Phyra81490"/>
</dbReference>
<proteinExistence type="predicted"/>
<dbReference type="EMBL" id="DS566057">
    <property type="status" value="NOT_ANNOTATED_CDS"/>
    <property type="molecule type" value="Genomic_DNA"/>
</dbReference>
<dbReference type="SUPFAM" id="SSF55729">
    <property type="entry name" value="Acyl-CoA N-acyltransferases (Nat)"/>
    <property type="match status" value="2"/>
</dbReference>
<evidence type="ECO:0000256" key="1">
    <source>
        <dbReference type="ARBA" id="ARBA00022679"/>
    </source>
</evidence>
<keyword evidence="4" id="KW-1185">Reference proteome</keyword>
<dbReference type="InParanoid" id="H3GVR9"/>
<dbReference type="InterPro" id="IPR016181">
    <property type="entry name" value="Acyl_CoA_acyltransferase"/>
</dbReference>
<evidence type="ECO:0000313" key="3">
    <source>
        <dbReference type="EnsemblProtists" id="Phyra81490"/>
    </source>
</evidence>
<protein>
    <recommendedName>
        <fullName evidence="2">N-acetyltransferase domain-containing protein</fullName>
    </recommendedName>
</protein>